<sequence length="65" mass="6753">MPAGGPHLSATKTAVEIPICAGELPGLGSRKDPSPESFGLVSREILGIVHLSNCVCTCLCLQYTI</sequence>
<keyword evidence="2" id="KW-1185">Reference proteome</keyword>
<evidence type="ECO:0000313" key="1">
    <source>
        <dbReference type="Ensembl" id="ENSTMTP00000002595.1"/>
    </source>
</evidence>
<reference evidence="1" key="2">
    <citation type="submission" date="2025-09" db="UniProtKB">
        <authorList>
            <consortium name="Ensembl"/>
        </authorList>
    </citation>
    <scope>IDENTIFICATION</scope>
</reference>
<protein>
    <submittedName>
        <fullName evidence="1">Uncharacterized protein</fullName>
    </submittedName>
</protein>
<evidence type="ECO:0000313" key="2">
    <source>
        <dbReference type="Proteomes" id="UP000472274"/>
    </source>
</evidence>
<dbReference type="AlphaFoldDB" id="A0A674I1V0"/>
<reference evidence="1" key="1">
    <citation type="submission" date="2025-08" db="UniProtKB">
        <authorList>
            <consortium name="Ensembl"/>
        </authorList>
    </citation>
    <scope>IDENTIFICATION</scope>
</reference>
<organism evidence="1 2">
    <name type="scientific">Terrapene triunguis</name>
    <name type="common">Three-toed box turtle</name>
    <dbReference type="NCBI Taxonomy" id="2587831"/>
    <lineage>
        <taxon>Eukaryota</taxon>
        <taxon>Metazoa</taxon>
        <taxon>Chordata</taxon>
        <taxon>Craniata</taxon>
        <taxon>Vertebrata</taxon>
        <taxon>Euteleostomi</taxon>
        <taxon>Archelosauria</taxon>
        <taxon>Testudinata</taxon>
        <taxon>Testudines</taxon>
        <taxon>Cryptodira</taxon>
        <taxon>Durocryptodira</taxon>
        <taxon>Testudinoidea</taxon>
        <taxon>Emydidae</taxon>
        <taxon>Terrapene</taxon>
    </lineage>
</organism>
<proteinExistence type="predicted"/>
<dbReference type="GeneTree" id="ENSGT00990000213547"/>
<dbReference type="InParanoid" id="A0A674I1V0"/>
<name>A0A674I1V0_9SAUR</name>
<dbReference type="Ensembl" id="ENSTMTT00000002697.1">
    <property type="protein sequence ID" value="ENSTMTP00000002595.1"/>
    <property type="gene ID" value="ENSTMTG00000002023.1"/>
</dbReference>
<accession>A0A674I1V0</accession>
<dbReference type="Proteomes" id="UP000472274">
    <property type="component" value="Unplaced"/>
</dbReference>